<evidence type="ECO:0000313" key="4">
    <source>
        <dbReference type="Proteomes" id="UP000346198"/>
    </source>
</evidence>
<reference evidence="3 4" key="1">
    <citation type="submission" date="2019-04" db="EMBL/GenBank/DDBJ databases">
        <authorList>
            <person name="Van Vliet M D."/>
        </authorList>
    </citation>
    <scope>NUCLEOTIDE SEQUENCE [LARGE SCALE GENOMIC DNA]</scope>
    <source>
        <strain evidence="3 4">F21</strain>
    </source>
</reference>
<evidence type="ECO:0000259" key="2">
    <source>
        <dbReference type="Pfam" id="PF13229"/>
    </source>
</evidence>
<gene>
    <name evidence="3" type="ORF">SCARR_01680</name>
</gene>
<proteinExistence type="predicted"/>
<dbReference type="Pfam" id="PF13229">
    <property type="entry name" value="Beta_helix"/>
    <property type="match status" value="1"/>
</dbReference>
<keyword evidence="4" id="KW-1185">Reference proteome</keyword>
<organism evidence="3 4">
    <name type="scientific">Pontiella sulfatireligans</name>
    <dbReference type="NCBI Taxonomy" id="2750658"/>
    <lineage>
        <taxon>Bacteria</taxon>
        <taxon>Pseudomonadati</taxon>
        <taxon>Kiritimatiellota</taxon>
        <taxon>Kiritimatiellia</taxon>
        <taxon>Kiritimatiellales</taxon>
        <taxon>Pontiellaceae</taxon>
        <taxon>Pontiella</taxon>
    </lineage>
</organism>
<accession>A0A6C2UJN2</accession>
<keyword evidence="1" id="KW-0732">Signal</keyword>
<dbReference type="RefSeq" id="WP_136061004.1">
    <property type="nucleotide sequence ID" value="NZ_CAAHFH010000001.1"/>
</dbReference>
<evidence type="ECO:0000256" key="1">
    <source>
        <dbReference type="SAM" id="SignalP"/>
    </source>
</evidence>
<dbReference type="PANTHER" id="PTHR36453">
    <property type="entry name" value="SECRETED PROTEIN-RELATED"/>
    <property type="match status" value="1"/>
</dbReference>
<dbReference type="InterPro" id="IPR039448">
    <property type="entry name" value="Beta_helix"/>
</dbReference>
<feature type="signal peptide" evidence="1">
    <location>
        <begin position="1"/>
        <end position="17"/>
    </location>
</feature>
<dbReference type="Proteomes" id="UP000346198">
    <property type="component" value="Unassembled WGS sequence"/>
</dbReference>
<dbReference type="InterPro" id="IPR011050">
    <property type="entry name" value="Pectin_lyase_fold/virulence"/>
</dbReference>
<dbReference type="Gene3D" id="2.160.20.10">
    <property type="entry name" value="Single-stranded right-handed beta-helix, Pectin lyase-like"/>
    <property type="match status" value="1"/>
</dbReference>
<dbReference type="InterPro" id="IPR012334">
    <property type="entry name" value="Pectin_lyas_fold"/>
</dbReference>
<name>A0A6C2UJN2_9BACT</name>
<dbReference type="InterPro" id="IPR006626">
    <property type="entry name" value="PbH1"/>
</dbReference>
<dbReference type="SUPFAM" id="SSF51126">
    <property type="entry name" value="Pectin lyase-like"/>
    <property type="match status" value="1"/>
</dbReference>
<dbReference type="SMART" id="SM00710">
    <property type="entry name" value="PbH1"/>
    <property type="match status" value="7"/>
</dbReference>
<evidence type="ECO:0000313" key="3">
    <source>
        <dbReference type="EMBL" id="VGO19621.1"/>
    </source>
</evidence>
<dbReference type="PANTHER" id="PTHR36453:SF1">
    <property type="entry name" value="RIGHT HANDED BETA HELIX DOMAIN-CONTAINING PROTEIN"/>
    <property type="match status" value="1"/>
</dbReference>
<dbReference type="AlphaFoldDB" id="A0A6C2UJN2"/>
<dbReference type="EMBL" id="CAAHFH010000001">
    <property type="protein sequence ID" value="VGO19621.1"/>
    <property type="molecule type" value="Genomic_DNA"/>
</dbReference>
<feature type="chain" id="PRO_5025646138" description="Right handed beta helix domain-containing protein" evidence="1">
    <location>
        <begin position="18"/>
        <end position="723"/>
    </location>
</feature>
<sequence>MNSVLIICLFSAISAMADTVVEVSLEGKFQSLEAARNEVRRLKKSGEQPPFKVVVREGDYVMEKGLFLGKPDADLSFCAAPGETPRFFGGRIIDPVWFKPVADRDFLSRLVDRGAGKRIRVVDLKKHGITDYGMITRHGWSMEPEDRIPPASLNVGGQRMTLSRWPNKSEESPYMVYQHYLPEDRPLKGYELKVQAIIEKIKQPGDVTLAKVVDPGEKFRDGGEKGGTFEVAFDRMKYWNDIDNIFLDGVLGSTWEWTYNQLASVDVAKKQITLKYPELGGVAQGDSVRLPHFYFENIPEEIDQPGEYYIDRQKGLLYLYPPKERGVIVLSSLAEPMVSISNGRNIRFQGLELDTGRHLGFRISKSSHVVVDQCRIANFTGGGVEADGHNISIINSHIHGMGGFGVSLNGGNTTTLDPANNEVVNCHIHDFGWEQKSQLPGVMIDGVGQRVANCEIHDGPHFAIRVKGKNDILIENNEVYDLPKYHKLDGGSLYVYTGPRAESRGIVIRGNYFHDIPTIGVYPDNFAWGVEISHNLFRNVGVKTGRPPINCNGGGECRTFNNMMVDCISLYQQGARPKDERWFVSWNRTLEKFGDGKVEDTPYRKYDDFKEWLKKEDQDDFFRPRSDIWNNVLYHPNHEVYVDPSSLKMKKGVLNRKKTEAGVTDHSGKLHSRNNWVTIEDPGFVDYASGDFNLRADAPVYSTVKDFEPIPFERMGLQEYPVQ</sequence>
<feature type="domain" description="Right handed beta helix" evidence="2">
    <location>
        <begin position="386"/>
        <end position="541"/>
    </location>
</feature>
<protein>
    <recommendedName>
        <fullName evidence="2">Right handed beta helix domain-containing protein</fullName>
    </recommendedName>
</protein>